<evidence type="ECO:0000259" key="9">
    <source>
        <dbReference type="Pfam" id="PF00266"/>
    </source>
</evidence>
<dbReference type="Gene3D" id="3.40.640.10">
    <property type="entry name" value="Type I PLP-dependent aspartate aminotransferase-like (Major domain)"/>
    <property type="match status" value="1"/>
</dbReference>
<keyword evidence="11" id="KW-1185">Reference proteome</keyword>
<evidence type="ECO:0000313" key="11">
    <source>
        <dbReference type="Proteomes" id="UP000183376"/>
    </source>
</evidence>
<name>A0A1G9XKL3_ALLAB</name>
<evidence type="ECO:0000256" key="8">
    <source>
        <dbReference type="ARBA" id="ARBA00050776"/>
    </source>
</evidence>
<evidence type="ECO:0000313" key="10">
    <source>
        <dbReference type="EMBL" id="SDM97307.1"/>
    </source>
</evidence>
<dbReference type="PANTHER" id="PTHR11601">
    <property type="entry name" value="CYSTEINE DESULFURYLASE FAMILY MEMBER"/>
    <property type="match status" value="1"/>
</dbReference>
<dbReference type="GO" id="GO:0031071">
    <property type="term" value="F:cysteine desulfurase activity"/>
    <property type="evidence" value="ECO:0007669"/>
    <property type="project" value="UniProtKB-EC"/>
</dbReference>
<comment type="cofactor">
    <cofactor evidence="1">
        <name>pyridoxal 5'-phosphate</name>
        <dbReference type="ChEBI" id="CHEBI:597326"/>
    </cofactor>
</comment>
<dbReference type="Pfam" id="PF00266">
    <property type="entry name" value="Aminotran_5"/>
    <property type="match status" value="1"/>
</dbReference>
<dbReference type="InterPro" id="IPR016454">
    <property type="entry name" value="Cysteine_dSase"/>
</dbReference>
<protein>
    <submittedName>
        <fullName evidence="10">Cysteine desulfurase</fullName>
    </submittedName>
</protein>
<evidence type="ECO:0000256" key="1">
    <source>
        <dbReference type="ARBA" id="ARBA00001933"/>
    </source>
</evidence>
<dbReference type="InterPro" id="IPR000192">
    <property type="entry name" value="Aminotrans_V_dom"/>
</dbReference>
<dbReference type="Gene3D" id="3.90.1150.10">
    <property type="entry name" value="Aspartate Aminotransferase, domain 1"/>
    <property type="match status" value="1"/>
</dbReference>
<dbReference type="STRING" id="211114.SAMN04489726_4268"/>
<dbReference type="SUPFAM" id="SSF53383">
    <property type="entry name" value="PLP-dependent transferases"/>
    <property type="match status" value="1"/>
</dbReference>
<accession>A0A1G9XKL3</accession>
<feature type="domain" description="Aminotransferase class V" evidence="9">
    <location>
        <begin position="2"/>
        <end position="368"/>
    </location>
</feature>
<keyword evidence="7" id="KW-0411">Iron-sulfur</keyword>
<keyword evidence="5" id="KW-0663">Pyridoxal phosphate</keyword>
<comment type="similarity">
    <text evidence="2">Belongs to the class-V pyridoxal-phosphate-dependent aminotransferase family. NifS/IscS subfamily.</text>
</comment>
<dbReference type="InterPro" id="IPR015422">
    <property type="entry name" value="PyrdxlP-dep_Trfase_small"/>
</dbReference>
<reference evidence="10 11" key="1">
    <citation type="submission" date="2016-10" db="EMBL/GenBank/DDBJ databases">
        <authorList>
            <person name="de Groot N.N."/>
        </authorList>
    </citation>
    <scope>NUCLEOTIDE SEQUENCE [LARGE SCALE GENOMIC DNA]</scope>
    <source>
        <strain evidence="10 11">DSM 44149</strain>
    </source>
</reference>
<dbReference type="PANTHER" id="PTHR11601:SF34">
    <property type="entry name" value="CYSTEINE DESULFURASE"/>
    <property type="match status" value="1"/>
</dbReference>
<keyword evidence="4" id="KW-0479">Metal-binding</keyword>
<dbReference type="PIRSF" id="PIRSF005572">
    <property type="entry name" value="NifS"/>
    <property type="match status" value="1"/>
</dbReference>
<evidence type="ECO:0000256" key="4">
    <source>
        <dbReference type="ARBA" id="ARBA00022723"/>
    </source>
</evidence>
<sequence>MTYLDHAATTPMLPEAVAAMTEALPVVGNASSLHASGRRARRVVEEARESLAAALGAHPSEVIFTGGGTEGDNLAVKGVFWARRAADPRRVRVLVSAVEHHAVLDSADWLGAHQGAVVETIPVDSSGRVRPEALAELIDRDPESVALASVMWANNEVGTVNPVRELAEVAHARGVPLHTDAVQAVGMLPVDFAACGANALTLTGHKLGGPVGFGALLLRRDTACTPVQHGGGQEREVRSGTLGSAGIVGLATAVRHVVAAQPEEAVRLDQLRSELVRGVLAAVPDAVLNGDPADTLPGTAHFTFPGCEGDSLLMLLDSKGIECSTGSACTAGVAQPSHVLLAMGADRAAARGSLRFSLGHTSTAADVATVVAAIGPVVEQLRGAGARRIGVRA</sequence>
<evidence type="ECO:0000256" key="7">
    <source>
        <dbReference type="ARBA" id="ARBA00023014"/>
    </source>
</evidence>
<dbReference type="RefSeq" id="WP_030429056.1">
    <property type="nucleotide sequence ID" value="NZ_JOEF01000005.1"/>
</dbReference>
<evidence type="ECO:0000256" key="2">
    <source>
        <dbReference type="ARBA" id="ARBA00006490"/>
    </source>
</evidence>
<dbReference type="eggNOG" id="COG1104">
    <property type="taxonomic scope" value="Bacteria"/>
</dbReference>
<keyword evidence="3" id="KW-0808">Transferase</keyword>
<dbReference type="OrthoDB" id="9808002at2"/>
<evidence type="ECO:0000256" key="6">
    <source>
        <dbReference type="ARBA" id="ARBA00023004"/>
    </source>
</evidence>
<dbReference type="Proteomes" id="UP000183376">
    <property type="component" value="Chromosome I"/>
</dbReference>
<dbReference type="EMBL" id="LT629701">
    <property type="protein sequence ID" value="SDM97307.1"/>
    <property type="molecule type" value="Genomic_DNA"/>
</dbReference>
<dbReference type="GO" id="GO:0051536">
    <property type="term" value="F:iron-sulfur cluster binding"/>
    <property type="evidence" value="ECO:0007669"/>
    <property type="project" value="UniProtKB-KW"/>
</dbReference>
<proteinExistence type="inferred from homology"/>
<dbReference type="InterPro" id="IPR015424">
    <property type="entry name" value="PyrdxlP-dep_Trfase"/>
</dbReference>
<dbReference type="AlphaFoldDB" id="A0A1G9XKL3"/>
<dbReference type="Gene3D" id="1.10.260.50">
    <property type="match status" value="1"/>
</dbReference>
<evidence type="ECO:0000256" key="3">
    <source>
        <dbReference type="ARBA" id="ARBA00022679"/>
    </source>
</evidence>
<comment type="catalytic activity">
    <reaction evidence="8">
        <text>(sulfur carrier)-H + L-cysteine = (sulfur carrier)-SH + L-alanine</text>
        <dbReference type="Rhea" id="RHEA:43892"/>
        <dbReference type="Rhea" id="RHEA-COMP:14737"/>
        <dbReference type="Rhea" id="RHEA-COMP:14739"/>
        <dbReference type="ChEBI" id="CHEBI:29917"/>
        <dbReference type="ChEBI" id="CHEBI:35235"/>
        <dbReference type="ChEBI" id="CHEBI:57972"/>
        <dbReference type="ChEBI" id="CHEBI:64428"/>
        <dbReference type="EC" id="2.8.1.7"/>
    </reaction>
</comment>
<organism evidence="10 11">
    <name type="scientific">Allokutzneria albata</name>
    <name type="common">Kibdelosporangium albatum</name>
    <dbReference type="NCBI Taxonomy" id="211114"/>
    <lineage>
        <taxon>Bacteria</taxon>
        <taxon>Bacillati</taxon>
        <taxon>Actinomycetota</taxon>
        <taxon>Actinomycetes</taxon>
        <taxon>Pseudonocardiales</taxon>
        <taxon>Pseudonocardiaceae</taxon>
        <taxon>Allokutzneria</taxon>
    </lineage>
</organism>
<dbReference type="InterPro" id="IPR015421">
    <property type="entry name" value="PyrdxlP-dep_Trfase_major"/>
</dbReference>
<evidence type="ECO:0000256" key="5">
    <source>
        <dbReference type="ARBA" id="ARBA00022898"/>
    </source>
</evidence>
<keyword evidence="6" id="KW-0408">Iron</keyword>
<dbReference type="GO" id="GO:0046872">
    <property type="term" value="F:metal ion binding"/>
    <property type="evidence" value="ECO:0007669"/>
    <property type="project" value="UniProtKB-KW"/>
</dbReference>
<dbReference type="FunFam" id="3.40.640.10:FF:000084">
    <property type="entry name" value="IscS-like cysteine desulfurase"/>
    <property type="match status" value="1"/>
</dbReference>
<gene>
    <name evidence="10" type="ORF">SAMN04489726_4268</name>
</gene>